<proteinExistence type="predicted"/>
<comment type="caution">
    <text evidence="1">The sequence shown here is derived from an EMBL/GenBank/DDBJ whole genome shotgun (WGS) entry which is preliminary data.</text>
</comment>
<keyword evidence="2" id="KW-1185">Reference proteome</keyword>
<evidence type="ECO:0000313" key="2">
    <source>
        <dbReference type="Proteomes" id="UP000654075"/>
    </source>
</evidence>
<organism evidence="1 2">
    <name type="scientific">Polarella glacialis</name>
    <name type="common">Dinoflagellate</name>
    <dbReference type="NCBI Taxonomy" id="89957"/>
    <lineage>
        <taxon>Eukaryota</taxon>
        <taxon>Sar</taxon>
        <taxon>Alveolata</taxon>
        <taxon>Dinophyceae</taxon>
        <taxon>Suessiales</taxon>
        <taxon>Suessiaceae</taxon>
        <taxon>Polarella</taxon>
    </lineage>
</organism>
<feature type="non-terminal residue" evidence="1">
    <location>
        <position position="1"/>
    </location>
</feature>
<dbReference type="EMBL" id="CAJNNV010014355">
    <property type="protein sequence ID" value="CAE8602502.1"/>
    <property type="molecule type" value="Genomic_DNA"/>
</dbReference>
<accession>A0A813EN63</accession>
<gene>
    <name evidence="1" type="ORF">PGLA1383_LOCUS20741</name>
</gene>
<reference evidence="1" key="1">
    <citation type="submission" date="2021-02" db="EMBL/GenBank/DDBJ databases">
        <authorList>
            <person name="Dougan E. K."/>
            <person name="Rhodes N."/>
            <person name="Thang M."/>
            <person name="Chan C."/>
        </authorList>
    </citation>
    <scope>NUCLEOTIDE SEQUENCE</scope>
</reference>
<dbReference type="AlphaFoldDB" id="A0A813EN63"/>
<name>A0A813EN63_POLGL</name>
<evidence type="ECO:0000313" key="1">
    <source>
        <dbReference type="EMBL" id="CAE8602502.1"/>
    </source>
</evidence>
<dbReference type="Proteomes" id="UP000654075">
    <property type="component" value="Unassembled WGS sequence"/>
</dbReference>
<protein>
    <submittedName>
        <fullName evidence="1">Uncharacterized protein</fullName>
    </submittedName>
</protein>
<sequence>TSGAMLVTIKVQHAGLSTDVELSFEVEAKKAQLDFVDDFRSLLLHFAEALHYKDGIKALFRIKDAIEDDPLDHELKNLNNLKTAPRLGTAESSMFQRACSPGDSSLFRRGFSPPDSSMFQRSRAPEDSMQEVQEFSDRDIVLPSSWKISQRAASTARTVANLFRRTRLARRSAPKVAPDAGVATMFSPVVACGIFSEPTDQRHSAQLRELTLVGIDSEHTAQLPQGGRAGLLSSSR</sequence>